<feature type="transmembrane region" description="Helical" evidence="1">
    <location>
        <begin position="29"/>
        <end position="49"/>
    </location>
</feature>
<dbReference type="Proteomes" id="UP001465717">
    <property type="component" value="Unassembled WGS sequence"/>
</dbReference>
<organism evidence="2 3">
    <name type="scientific">Segatella sinensis</name>
    <dbReference type="NCBI Taxonomy" id="3085167"/>
    <lineage>
        <taxon>Bacteria</taxon>
        <taxon>Pseudomonadati</taxon>
        <taxon>Bacteroidota</taxon>
        <taxon>Bacteroidia</taxon>
        <taxon>Bacteroidales</taxon>
        <taxon>Prevotellaceae</taxon>
        <taxon>Segatella</taxon>
    </lineage>
</organism>
<protein>
    <submittedName>
        <fullName evidence="2">Uncharacterized protein</fullName>
    </submittedName>
</protein>
<keyword evidence="1" id="KW-1133">Transmembrane helix</keyword>
<keyword evidence="3" id="KW-1185">Reference proteome</keyword>
<dbReference type="EMBL" id="JBBNGE010000002">
    <property type="protein sequence ID" value="MEQ2506878.1"/>
    <property type="molecule type" value="Genomic_DNA"/>
</dbReference>
<dbReference type="RefSeq" id="WP_349225388.1">
    <property type="nucleotide sequence ID" value="NZ_JBBNFG020000006.1"/>
</dbReference>
<proteinExistence type="predicted"/>
<sequence length="159" mass="18262">MEQKEKDLDNIELRSEKVRNVIGKVPPRLVSLGTVIITVIVLALAVAFYKIPYPISIETNGEVVNHRMVQVFVPYKYLYLLNETRTAYVSFEGYDNISYQFDVTSHNTKLVHKEDVNYFVATATINAQGNSRKSVLQKYMKADVRIIISNKTLWQQVFG</sequence>
<reference evidence="2 3" key="1">
    <citation type="submission" date="2024-04" db="EMBL/GenBank/DDBJ databases">
        <title>Human intestinal bacterial collection.</title>
        <authorList>
            <person name="Pauvert C."/>
            <person name="Hitch T.C.A."/>
            <person name="Clavel T."/>
        </authorList>
    </citation>
    <scope>NUCLEOTIDE SEQUENCE [LARGE SCALE GENOMIC DNA]</scope>
    <source>
        <strain evidence="2 3">CLA-AA-H174</strain>
    </source>
</reference>
<evidence type="ECO:0000256" key="1">
    <source>
        <dbReference type="SAM" id="Phobius"/>
    </source>
</evidence>
<name>A0ABV1FUR1_9BACT</name>
<gene>
    <name evidence="2" type="ORF">AAAT87_01105</name>
</gene>
<keyword evidence="1" id="KW-0472">Membrane</keyword>
<keyword evidence="1" id="KW-0812">Transmembrane</keyword>
<accession>A0ABV1FUR1</accession>
<comment type="caution">
    <text evidence="2">The sequence shown here is derived from an EMBL/GenBank/DDBJ whole genome shotgun (WGS) entry which is preliminary data.</text>
</comment>
<evidence type="ECO:0000313" key="2">
    <source>
        <dbReference type="EMBL" id="MEQ2506878.1"/>
    </source>
</evidence>
<evidence type="ECO:0000313" key="3">
    <source>
        <dbReference type="Proteomes" id="UP001465717"/>
    </source>
</evidence>